<evidence type="ECO:0000313" key="2">
    <source>
        <dbReference type="Proteomes" id="UP000886780"/>
    </source>
</evidence>
<protein>
    <submittedName>
        <fullName evidence="1">Uncharacterized protein</fullName>
    </submittedName>
</protein>
<evidence type="ECO:0000313" key="1">
    <source>
        <dbReference type="EMBL" id="HIX51938.1"/>
    </source>
</evidence>
<reference evidence="1" key="2">
    <citation type="submission" date="2021-04" db="EMBL/GenBank/DDBJ databases">
        <authorList>
            <person name="Gilroy R."/>
        </authorList>
    </citation>
    <scope>NUCLEOTIDE SEQUENCE</scope>
    <source>
        <strain evidence="1">ChiGjej4B4-12881</strain>
    </source>
</reference>
<sequence length="231" mass="25077">AEKRREGRMRGMKRGLAAAGLGIFLLAAAGCGLGRRVLESQLGWQSAQEEEDFLAEESAGTEAGSWLERLWRSLWPQADGEGEDEDKAGANDGAAATEEELEVALQAAIAGDGEEDTSLGRVRSLAEYEIESLEGNRAEIEVTSPDVMKMVEDCVSSGQAEDGSEIPGLIEERMKSGDYPTRTYTVQVEMENQGGTWQLLSGGELENALSGGVYEAYSRMVSQYVREVEER</sequence>
<gene>
    <name evidence="1" type="ORF">IAA28_03930</name>
</gene>
<organism evidence="1 2">
    <name type="scientific">Candidatus Lachnoclostridium stercoripullorum</name>
    <dbReference type="NCBI Taxonomy" id="2838635"/>
    <lineage>
        <taxon>Bacteria</taxon>
        <taxon>Bacillati</taxon>
        <taxon>Bacillota</taxon>
        <taxon>Clostridia</taxon>
        <taxon>Lachnospirales</taxon>
        <taxon>Lachnospiraceae</taxon>
    </lineage>
</organism>
<dbReference type="Proteomes" id="UP000886780">
    <property type="component" value="Unassembled WGS sequence"/>
</dbReference>
<accession>A0A9D2AVY7</accession>
<dbReference type="EMBL" id="DXEU01000067">
    <property type="protein sequence ID" value="HIX51938.1"/>
    <property type="molecule type" value="Genomic_DNA"/>
</dbReference>
<feature type="non-terminal residue" evidence="1">
    <location>
        <position position="1"/>
    </location>
</feature>
<proteinExistence type="predicted"/>
<name>A0A9D2AVY7_9FIRM</name>
<reference evidence="1" key="1">
    <citation type="journal article" date="2021" name="PeerJ">
        <title>Extensive microbial diversity within the chicken gut microbiome revealed by metagenomics and culture.</title>
        <authorList>
            <person name="Gilroy R."/>
            <person name="Ravi A."/>
            <person name="Getino M."/>
            <person name="Pursley I."/>
            <person name="Horton D.L."/>
            <person name="Alikhan N.F."/>
            <person name="Baker D."/>
            <person name="Gharbi K."/>
            <person name="Hall N."/>
            <person name="Watson M."/>
            <person name="Adriaenssens E.M."/>
            <person name="Foster-Nyarko E."/>
            <person name="Jarju S."/>
            <person name="Secka A."/>
            <person name="Antonio M."/>
            <person name="Oren A."/>
            <person name="Chaudhuri R.R."/>
            <person name="La Ragione R."/>
            <person name="Hildebrand F."/>
            <person name="Pallen M.J."/>
        </authorList>
    </citation>
    <scope>NUCLEOTIDE SEQUENCE</scope>
    <source>
        <strain evidence="1">ChiGjej4B4-12881</strain>
    </source>
</reference>
<dbReference type="AlphaFoldDB" id="A0A9D2AVY7"/>
<comment type="caution">
    <text evidence="1">The sequence shown here is derived from an EMBL/GenBank/DDBJ whole genome shotgun (WGS) entry which is preliminary data.</text>
</comment>